<accession>A0A8T8KFA5</accession>
<sequence>MNKKDDEHFDLVFDNSFRINSSISRINQKIESLSGNKNIKSDKRIRINEKIIGKDVLNNSGMVVGKVIDVVLDDDTREIKSIIMGQGGMANIFKLSTSETIIPFKMVHQIGDNLILKND</sequence>
<feature type="domain" description="PRC-barrel" evidence="1">
    <location>
        <begin position="50"/>
        <end position="118"/>
    </location>
</feature>
<dbReference type="InterPro" id="IPR027275">
    <property type="entry name" value="PRC-brl_dom"/>
</dbReference>
<dbReference type="InterPro" id="IPR011033">
    <property type="entry name" value="PRC_barrel-like_sf"/>
</dbReference>
<proteinExistence type="predicted"/>
<dbReference type="EMBL" id="CP058560">
    <property type="protein sequence ID" value="QUH23961.1"/>
    <property type="molecule type" value="Genomic_DNA"/>
</dbReference>
<dbReference type="AlphaFoldDB" id="A0A8T8KFA5"/>
<evidence type="ECO:0000313" key="2">
    <source>
        <dbReference type="EMBL" id="QUH23961.1"/>
    </source>
</evidence>
<evidence type="ECO:0000313" key="3">
    <source>
        <dbReference type="Proteomes" id="UP000681041"/>
    </source>
</evidence>
<dbReference type="Proteomes" id="UP000681041">
    <property type="component" value="Chromosome"/>
</dbReference>
<evidence type="ECO:0000259" key="1">
    <source>
        <dbReference type="Pfam" id="PF05239"/>
    </source>
</evidence>
<keyword evidence="3" id="KW-1185">Reference proteome</keyword>
<name>A0A8T8KFA5_9EURY</name>
<dbReference type="GeneID" id="64820985"/>
<dbReference type="Gene3D" id="2.30.30.240">
    <property type="entry name" value="PRC-barrel domain"/>
    <property type="match status" value="1"/>
</dbReference>
<organism evidence="2 3">
    <name type="scientific">Methanobacterium alkalithermotolerans</name>
    <dbReference type="NCBI Taxonomy" id="2731220"/>
    <lineage>
        <taxon>Archaea</taxon>
        <taxon>Methanobacteriati</taxon>
        <taxon>Methanobacteriota</taxon>
        <taxon>Methanomada group</taxon>
        <taxon>Methanobacteria</taxon>
        <taxon>Methanobacteriales</taxon>
        <taxon>Methanobacteriaceae</taxon>
        <taxon>Methanobacterium</taxon>
    </lineage>
</organism>
<dbReference type="Pfam" id="PF05239">
    <property type="entry name" value="PRC"/>
    <property type="match status" value="1"/>
</dbReference>
<dbReference type="KEGG" id="meme:HYG87_09430"/>
<protein>
    <submittedName>
        <fullName evidence="2">PRC-barrel domain-containing protein</fullName>
    </submittedName>
</protein>
<dbReference type="SUPFAM" id="SSF50346">
    <property type="entry name" value="PRC-barrel domain"/>
    <property type="match status" value="1"/>
</dbReference>
<dbReference type="RefSeq" id="WP_211532918.1">
    <property type="nucleotide sequence ID" value="NZ_CP058560.1"/>
</dbReference>
<reference evidence="2" key="1">
    <citation type="submission" date="2020-07" db="EMBL/GenBank/DDBJ databases">
        <title>Methanobacterium. sp. MethCan genome.</title>
        <authorList>
            <person name="Postec A."/>
            <person name="Quemeneur M."/>
        </authorList>
    </citation>
    <scope>NUCLEOTIDE SEQUENCE</scope>
    <source>
        <strain evidence="2">MethCAN</strain>
    </source>
</reference>
<gene>
    <name evidence="2" type="ORF">HYG87_09430</name>
</gene>